<proteinExistence type="predicted"/>
<name>A0A8J3A2R1_9PROT</name>
<feature type="domain" description="EF-hand" evidence="3">
    <location>
        <begin position="106"/>
        <end position="141"/>
    </location>
</feature>
<dbReference type="RefSeq" id="WP_155137897.1">
    <property type="nucleotide sequence ID" value="NZ_BMGZ01000001.1"/>
</dbReference>
<dbReference type="Proteomes" id="UP000818603">
    <property type="component" value="Unassembled WGS sequence"/>
</dbReference>
<keyword evidence="2" id="KW-0732">Signal</keyword>
<evidence type="ECO:0000256" key="2">
    <source>
        <dbReference type="SAM" id="SignalP"/>
    </source>
</evidence>
<reference evidence="4" key="1">
    <citation type="journal article" date="2014" name="Int. J. Syst. Evol. Microbiol.">
        <title>Complete genome sequence of Corynebacterium casei LMG S-19264T (=DSM 44701T), isolated from a smear-ripened cheese.</title>
        <authorList>
            <consortium name="US DOE Joint Genome Institute (JGI-PGF)"/>
            <person name="Walter F."/>
            <person name="Albersmeier A."/>
            <person name="Kalinowski J."/>
            <person name="Ruckert C."/>
        </authorList>
    </citation>
    <scope>NUCLEOTIDE SEQUENCE</scope>
    <source>
        <strain evidence="4">CGMCC 1.14984</strain>
    </source>
</reference>
<feature type="signal peptide" evidence="2">
    <location>
        <begin position="1"/>
        <end position="20"/>
    </location>
</feature>
<protein>
    <recommendedName>
        <fullName evidence="3">EF-hand domain-containing protein</fullName>
    </recommendedName>
</protein>
<feature type="compositionally biased region" description="Basic and acidic residues" evidence="1">
    <location>
        <begin position="31"/>
        <end position="46"/>
    </location>
</feature>
<evidence type="ECO:0000313" key="7">
    <source>
        <dbReference type="Proteomes" id="UP000818603"/>
    </source>
</evidence>
<dbReference type="Gene3D" id="1.10.238.10">
    <property type="entry name" value="EF-hand"/>
    <property type="match status" value="2"/>
</dbReference>
<evidence type="ECO:0000313" key="5">
    <source>
        <dbReference type="EMBL" id="NHK27146.1"/>
    </source>
</evidence>
<dbReference type="PROSITE" id="PS50222">
    <property type="entry name" value="EF_HAND_2"/>
    <property type="match status" value="1"/>
</dbReference>
<dbReference type="InterPro" id="IPR011992">
    <property type="entry name" value="EF-hand-dom_pair"/>
</dbReference>
<organism evidence="4 6">
    <name type="scientific">Aquisalinus luteolus</name>
    <dbReference type="NCBI Taxonomy" id="1566827"/>
    <lineage>
        <taxon>Bacteria</taxon>
        <taxon>Pseudomonadati</taxon>
        <taxon>Pseudomonadota</taxon>
        <taxon>Alphaproteobacteria</taxon>
        <taxon>Parvularculales</taxon>
        <taxon>Parvularculaceae</taxon>
        <taxon>Aquisalinus</taxon>
    </lineage>
</organism>
<feature type="region of interest" description="Disordered" evidence="1">
    <location>
        <begin position="118"/>
        <end position="159"/>
    </location>
</feature>
<evidence type="ECO:0000313" key="6">
    <source>
        <dbReference type="Proteomes" id="UP000621856"/>
    </source>
</evidence>
<feature type="region of interest" description="Disordered" evidence="1">
    <location>
        <begin position="68"/>
        <end position="87"/>
    </location>
</feature>
<dbReference type="Pfam" id="PF13202">
    <property type="entry name" value="EF-hand_5"/>
    <property type="match status" value="3"/>
</dbReference>
<comment type="caution">
    <text evidence="4">The sequence shown here is derived from an EMBL/GenBank/DDBJ whole genome shotgun (WGS) entry which is preliminary data.</text>
</comment>
<reference evidence="5 7" key="2">
    <citation type="submission" date="2020-02" db="EMBL/GenBank/DDBJ databases">
        <title>Genome sequence of Parvularcula flava strain NH6-79.</title>
        <authorList>
            <person name="Abdul Karim M.H."/>
            <person name="Lam M.Q."/>
            <person name="Chen S.J."/>
            <person name="Yahya A."/>
            <person name="Shahir S."/>
            <person name="Shamsir M.S."/>
            <person name="Chong C.S."/>
        </authorList>
    </citation>
    <scope>NUCLEOTIDE SEQUENCE [LARGE SCALE GENOMIC DNA]</scope>
    <source>
        <strain evidence="5 7">NH6-79</strain>
    </source>
</reference>
<dbReference type="PROSITE" id="PS00018">
    <property type="entry name" value="EF_HAND_1"/>
    <property type="match status" value="3"/>
</dbReference>
<dbReference type="InterPro" id="IPR002048">
    <property type="entry name" value="EF_hand_dom"/>
</dbReference>
<feature type="compositionally biased region" description="Basic and acidic residues" evidence="1">
    <location>
        <begin position="68"/>
        <end position="78"/>
    </location>
</feature>
<dbReference type="InterPro" id="IPR018247">
    <property type="entry name" value="EF_Hand_1_Ca_BS"/>
</dbReference>
<dbReference type="PROSITE" id="PS51257">
    <property type="entry name" value="PROKAR_LIPOPROTEIN"/>
    <property type="match status" value="1"/>
</dbReference>
<feature type="compositionally biased region" description="Acidic residues" evidence="1">
    <location>
        <begin position="144"/>
        <end position="159"/>
    </location>
</feature>
<gene>
    <name evidence="5" type="ORF">FF098_004425</name>
    <name evidence="4" type="ORF">GCM10011355_08960</name>
</gene>
<evidence type="ECO:0000313" key="4">
    <source>
        <dbReference type="EMBL" id="GGH94539.1"/>
    </source>
</evidence>
<sequence length="159" mass="17374">MKNLYLLCVVASAATLAACATSEPVTVSESGGERSSRGGGGHGRDVFFETYDTNGDNIVTEAEFRQARDEGYARRDANGDGTVSPDEYVGEYEKRLDEQLAAQRDRQLKQAYVRFDALDTDEDGSMTREEFGASGTRMLGSLDDNGDGIVDETDTTQRY</sequence>
<dbReference type="Proteomes" id="UP000621856">
    <property type="component" value="Unassembled WGS sequence"/>
</dbReference>
<dbReference type="SUPFAM" id="SSF47473">
    <property type="entry name" value="EF-hand"/>
    <property type="match status" value="1"/>
</dbReference>
<evidence type="ECO:0000256" key="1">
    <source>
        <dbReference type="SAM" id="MobiDB-lite"/>
    </source>
</evidence>
<feature type="region of interest" description="Disordered" evidence="1">
    <location>
        <begin position="24"/>
        <end position="46"/>
    </location>
</feature>
<reference evidence="4" key="3">
    <citation type="submission" date="2020-09" db="EMBL/GenBank/DDBJ databases">
        <authorList>
            <person name="Sun Q."/>
            <person name="Zhou Y."/>
        </authorList>
    </citation>
    <scope>NUCLEOTIDE SEQUENCE</scope>
    <source>
        <strain evidence="4">CGMCC 1.14984</strain>
    </source>
</reference>
<dbReference type="AlphaFoldDB" id="A0A8J3A2R1"/>
<evidence type="ECO:0000259" key="3">
    <source>
        <dbReference type="PROSITE" id="PS50222"/>
    </source>
</evidence>
<accession>A0A8J3A2R1</accession>
<feature type="chain" id="PRO_5035295512" description="EF-hand domain-containing protein" evidence="2">
    <location>
        <begin position="21"/>
        <end position="159"/>
    </location>
</feature>
<dbReference type="EMBL" id="VCJR02000001">
    <property type="protein sequence ID" value="NHK27146.1"/>
    <property type="molecule type" value="Genomic_DNA"/>
</dbReference>
<dbReference type="GO" id="GO:0005509">
    <property type="term" value="F:calcium ion binding"/>
    <property type="evidence" value="ECO:0007669"/>
    <property type="project" value="InterPro"/>
</dbReference>
<keyword evidence="7" id="KW-1185">Reference proteome</keyword>
<dbReference type="EMBL" id="BMGZ01000001">
    <property type="protein sequence ID" value="GGH94539.1"/>
    <property type="molecule type" value="Genomic_DNA"/>
</dbReference>